<feature type="active site" description="Tele-AMP-histidine intermediate" evidence="5">
    <location>
        <position position="308"/>
    </location>
</feature>
<name>A0ABR7AXE1_9PSED</name>
<comment type="subcellular location">
    <subcellularLocation>
        <location evidence="5">Cytoplasm</location>
    </subcellularLocation>
</comment>
<dbReference type="InterPro" id="IPR017770">
    <property type="entry name" value="RNA3'_term_phos_cyc_type_1"/>
</dbReference>
<keyword evidence="3 5" id="KW-0547">Nucleotide-binding</keyword>
<feature type="binding site" evidence="5">
    <location>
        <begin position="283"/>
        <end position="287"/>
    </location>
    <ligand>
        <name>ATP</name>
        <dbReference type="ChEBI" id="CHEBI:30616"/>
    </ligand>
</feature>
<dbReference type="PIRSF" id="PIRSF005378">
    <property type="entry name" value="RNA3'_term_phos_cycl_euk"/>
    <property type="match status" value="1"/>
</dbReference>
<dbReference type="EMBL" id="JACONW010000022">
    <property type="protein sequence ID" value="MBC3949554.1"/>
    <property type="molecule type" value="Genomic_DNA"/>
</dbReference>
<dbReference type="Gene3D" id="3.30.360.20">
    <property type="entry name" value="RNA 3'-terminal phosphate cyclase, insert domain"/>
    <property type="match status" value="1"/>
</dbReference>
<reference evidence="9 10" key="1">
    <citation type="submission" date="2020-08" db="EMBL/GenBank/DDBJ databases">
        <title>Putative novel bacterial strains isolated from necrotic wheat leaf tissues caused by Xanthomonas translucens.</title>
        <authorList>
            <person name="Tambong J.T."/>
        </authorList>
    </citation>
    <scope>NUCLEOTIDE SEQUENCE [LARGE SCALE GENOMIC DNA]</scope>
    <source>
        <strain evidence="9 10">DOAB 1069</strain>
    </source>
</reference>
<evidence type="ECO:0000259" key="7">
    <source>
        <dbReference type="Pfam" id="PF01137"/>
    </source>
</evidence>
<keyword evidence="2 5" id="KW-0436">Ligase</keyword>
<evidence type="ECO:0000313" key="9">
    <source>
        <dbReference type="EMBL" id="MBC3949554.1"/>
    </source>
</evidence>
<dbReference type="EC" id="6.5.1.4" evidence="5 6"/>
<dbReference type="NCBIfam" id="NF003246">
    <property type="entry name" value="PRK04204.1-2"/>
    <property type="match status" value="1"/>
</dbReference>
<dbReference type="InterPro" id="IPR013791">
    <property type="entry name" value="RNA3'-term_phos_cycl_insert"/>
</dbReference>
<keyword evidence="5" id="KW-0963">Cytoplasm</keyword>
<evidence type="ECO:0000256" key="4">
    <source>
        <dbReference type="ARBA" id="ARBA00024481"/>
    </source>
</evidence>
<dbReference type="HAMAP" id="MF_00200">
    <property type="entry name" value="RTC"/>
    <property type="match status" value="1"/>
</dbReference>
<evidence type="ECO:0000256" key="1">
    <source>
        <dbReference type="ARBA" id="ARBA00009206"/>
    </source>
</evidence>
<evidence type="ECO:0000259" key="8">
    <source>
        <dbReference type="Pfam" id="PF05189"/>
    </source>
</evidence>
<dbReference type="PANTHER" id="PTHR11096:SF0">
    <property type="entry name" value="RNA 3'-TERMINAL PHOSPHATE CYCLASE"/>
    <property type="match status" value="1"/>
</dbReference>
<dbReference type="Pfam" id="PF05189">
    <property type="entry name" value="RTC_insert"/>
    <property type="match status" value="1"/>
</dbReference>
<feature type="domain" description="RNA 3'-terminal phosphate cyclase" evidence="7">
    <location>
        <begin position="13"/>
        <end position="325"/>
    </location>
</feature>
<dbReference type="InterPro" id="IPR037136">
    <property type="entry name" value="RNA3'_phos_cyclase_dom_sf"/>
</dbReference>
<dbReference type="NCBIfam" id="TIGR03399">
    <property type="entry name" value="RNA_3prim_cycl"/>
    <property type="match status" value="1"/>
</dbReference>
<comment type="similarity">
    <text evidence="1 5">Belongs to the RNA 3'-terminal cyclase family. Type 1 subfamily.</text>
</comment>
<comment type="catalytic activity">
    <reaction evidence="4 5">
        <text>a 3'-end 3'-phospho-ribonucleotide-RNA + ATP = a 3'-end 2',3'-cyclophospho-ribonucleotide-RNA + AMP + diphosphate</text>
        <dbReference type="Rhea" id="RHEA:23976"/>
        <dbReference type="Rhea" id="RHEA-COMP:10463"/>
        <dbReference type="Rhea" id="RHEA-COMP:10464"/>
        <dbReference type="ChEBI" id="CHEBI:30616"/>
        <dbReference type="ChEBI" id="CHEBI:33019"/>
        <dbReference type="ChEBI" id="CHEBI:83062"/>
        <dbReference type="ChEBI" id="CHEBI:83064"/>
        <dbReference type="ChEBI" id="CHEBI:456215"/>
        <dbReference type="EC" id="6.5.1.4"/>
    </reaction>
</comment>
<dbReference type="SUPFAM" id="SSF52913">
    <property type="entry name" value="RNA 3'-terminal phosphate cyclase, RPTC, insert domain"/>
    <property type="match status" value="1"/>
</dbReference>
<sequence length="342" mass="36661">MKQDMIELDGSIGGGQVLRSALSLSMLTGRTLQIENIRARRSRPGLLRQHLTAVLAAAQVCGASVTGAELGSQRLRFEPGVVRGGEYRFAIGTAGSCTLVLQTLLPALLQASEPSRVTISGGTHNPLAPPSDFIERAWLPQLRRMGADVGLNLLRHGFVPAGGGELEVHIKPSMLKPLHLTDRGMLLDSKAIALIAGLDRQVAERELLHAGTSLDIASEARHCVVLADERGPGNVLMLEFACEQVTELFSAFGQSRVRAEVVAQGGVDQARHWLGSPAAVGEHLADQLLLPMAIAGAGSFTTPSMTEHLQSNISVIERFLPVRFDCQQQAENLLRVECKSIV</sequence>
<dbReference type="Gene3D" id="3.65.10.20">
    <property type="entry name" value="RNA 3'-terminal phosphate cyclase domain"/>
    <property type="match status" value="1"/>
</dbReference>
<dbReference type="PANTHER" id="PTHR11096">
    <property type="entry name" value="RNA 3' TERMINAL PHOSPHATE CYCLASE"/>
    <property type="match status" value="1"/>
</dbReference>
<dbReference type="GO" id="GO:0003963">
    <property type="term" value="F:RNA-3'-phosphate cyclase activity"/>
    <property type="evidence" value="ECO:0007669"/>
    <property type="project" value="UniProtKB-EC"/>
</dbReference>
<dbReference type="InterPro" id="IPR013792">
    <property type="entry name" value="RNA3'P_cycl/enolpyr_Trfase_a/b"/>
</dbReference>
<gene>
    <name evidence="5" type="primary">rtcA</name>
    <name evidence="9" type="ORF">H8S59_07230</name>
</gene>
<protein>
    <recommendedName>
        <fullName evidence="5 6">RNA 3'-terminal phosphate cyclase</fullName>
        <shortName evidence="5">RNA cyclase</shortName>
        <shortName evidence="5">RNA-3'-phosphate cyclase</shortName>
        <ecNumber evidence="5 6">6.5.1.4</ecNumber>
    </recommendedName>
</protein>
<dbReference type="NCBIfam" id="NF003247">
    <property type="entry name" value="PRK04204.1-3"/>
    <property type="match status" value="1"/>
</dbReference>
<dbReference type="Proteomes" id="UP000651852">
    <property type="component" value="Unassembled WGS sequence"/>
</dbReference>
<feature type="domain" description="RNA 3'-terminal phosphate cyclase insert" evidence="8">
    <location>
        <begin position="181"/>
        <end position="273"/>
    </location>
</feature>
<evidence type="ECO:0000256" key="3">
    <source>
        <dbReference type="ARBA" id="ARBA00022741"/>
    </source>
</evidence>
<evidence type="ECO:0000256" key="2">
    <source>
        <dbReference type="ARBA" id="ARBA00022598"/>
    </source>
</evidence>
<dbReference type="InterPro" id="IPR000228">
    <property type="entry name" value="RNA3'_term_phos_cyc"/>
</dbReference>
<dbReference type="InterPro" id="IPR036553">
    <property type="entry name" value="RPTC_insert"/>
</dbReference>
<evidence type="ECO:0000313" key="10">
    <source>
        <dbReference type="Proteomes" id="UP000651852"/>
    </source>
</evidence>
<dbReference type="Pfam" id="PF01137">
    <property type="entry name" value="RTC"/>
    <property type="match status" value="1"/>
</dbReference>
<accession>A0ABR7AXE1</accession>
<evidence type="ECO:0000256" key="6">
    <source>
        <dbReference type="NCBIfam" id="TIGR03399"/>
    </source>
</evidence>
<feature type="binding site" evidence="5">
    <location>
        <position position="102"/>
    </location>
    <ligand>
        <name>ATP</name>
        <dbReference type="ChEBI" id="CHEBI:30616"/>
    </ligand>
</feature>
<proteinExistence type="inferred from homology"/>
<dbReference type="RefSeq" id="WP_187520964.1">
    <property type="nucleotide sequence ID" value="NZ_JACONW010000022.1"/>
</dbReference>
<dbReference type="InterPro" id="IPR023797">
    <property type="entry name" value="RNA3'_phos_cyclase_dom"/>
</dbReference>
<dbReference type="InterPro" id="IPR020719">
    <property type="entry name" value="RNA3'_term_phos_cycl-like_CS"/>
</dbReference>
<keyword evidence="10" id="KW-1185">Reference proteome</keyword>
<dbReference type="SUPFAM" id="SSF55205">
    <property type="entry name" value="EPT/RTPC-like"/>
    <property type="match status" value="2"/>
</dbReference>
<organism evidence="9 10">
    <name type="scientific">Pseudomonas folii</name>
    <dbReference type="NCBI Taxonomy" id="2762593"/>
    <lineage>
        <taxon>Bacteria</taxon>
        <taxon>Pseudomonadati</taxon>
        <taxon>Pseudomonadota</taxon>
        <taxon>Gammaproteobacteria</taxon>
        <taxon>Pseudomonadales</taxon>
        <taxon>Pseudomonadaceae</taxon>
        <taxon>Pseudomonas</taxon>
    </lineage>
</organism>
<dbReference type="PROSITE" id="PS01287">
    <property type="entry name" value="RTC"/>
    <property type="match status" value="1"/>
</dbReference>
<comment type="caution">
    <text evidence="9">The sequence shown here is derived from an EMBL/GenBank/DDBJ whole genome shotgun (WGS) entry which is preliminary data.</text>
</comment>
<evidence type="ECO:0000256" key="5">
    <source>
        <dbReference type="HAMAP-Rule" id="MF_00200"/>
    </source>
</evidence>
<comment type="function">
    <text evidence="5">Catalyzes the conversion of 3'-phosphate to a 2',3'-cyclic phosphodiester at the end of RNA. The mechanism of action of the enzyme occurs in 3 steps: (A) adenylation of the enzyme by ATP; (B) transfer of adenylate to an RNA-N3'P to produce RNA-N3'PP5'A; (C) and attack of the adjacent 2'-hydroxyl on the 3'-phosphorus in the diester linkage to produce the cyclic end product. The biological role of this enzyme is unknown but it is likely to function in some aspects of cellular RNA processing.</text>
</comment>
<keyword evidence="5" id="KW-0067">ATP-binding</keyword>